<name>A0A3S4CA21_9MYCO</name>
<dbReference type="SUPFAM" id="SSF140453">
    <property type="entry name" value="EsxAB dimer-like"/>
    <property type="match status" value="1"/>
</dbReference>
<protein>
    <submittedName>
        <fullName evidence="1">ESX-1 secretion-associated protein EspK</fullName>
    </submittedName>
</protein>
<reference evidence="2" key="1">
    <citation type="submission" date="2018-02" db="EMBL/GenBank/DDBJ databases">
        <authorList>
            <person name="Seth-Smith MB H."/>
            <person name="Seth-Smith H."/>
        </authorList>
    </citation>
    <scope>NUCLEOTIDE SEQUENCE [LARGE SCALE GENOMIC DNA]</scope>
</reference>
<dbReference type="KEGG" id="mbai:MB901379_01357"/>
<organism evidence="1 2">
    <name type="scientific">Mycobacterium basiliense</name>
    <dbReference type="NCBI Taxonomy" id="2094119"/>
    <lineage>
        <taxon>Bacteria</taxon>
        <taxon>Bacillati</taxon>
        <taxon>Actinomycetota</taxon>
        <taxon>Actinomycetes</taxon>
        <taxon>Mycobacteriales</taxon>
        <taxon>Mycobacteriaceae</taxon>
        <taxon>Mycobacterium</taxon>
    </lineage>
</organism>
<dbReference type="OrthoDB" id="4636484at2"/>
<gene>
    <name evidence="1" type="primary">espK_2</name>
    <name evidence="1" type="ORF">MB901379_01357</name>
</gene>
<dbReference type="RefSeq" id="WP_158015880.1">
    <property type="nucleotide sequence ID" value="NZ_CBCSKE010000012.1"/>
</dbReference>
<evidence type="ECO:0000313" key="2">
    <source>
        <dbReference type="Proteomes" id="UP000269998"/>
    </source>
</evidence>
<dbReference type="EMBL" id="LR130759">
    <property type="protein sequence ID" value="VDM87807.1"/>
    <property type="molecule type" value="Genomic_DNA"/>
</dbReference>
<keyword evidence="2" id="KW-1185">Reference proteome</keyword>
<evidence type="ECO:0000313" key="1">
    <source>
        <dbReference type="EMBL" id="VDM87807.1"/>
    </source>
</evidence>
<accession>A0A3S4CA21</accession>
<sequence length="184" mass="20769">MTLMRPMGPYAELMLDPGGWPDVDEDHLYQRSRELMEMHAQVCHVYETCLLLQLRIFEPSVWSGATADAADGELQRWMRRIALLTRQLQELYVWHEETATATLELKDQIYEMVSAAQYEIEGLETQPEGVELIEELVIFTHEANVAMVEQLGAQIGSGAVLFPECDLDGNVRLHPADVPSVPSA</sequence>
<dbReference type="Proteomes" id="UP000269998">
    <property type="component" value="Chromosome"/>
</dbReference>
<dbReference type="AlphaFoldDB" id="A0A3S4CA21"/>
<dbReference type="InterPro" id="IPR036689">
    <property type="entry name" value="ESAT-6-like_sf"/>
</dbReference>
<proteinExistence type="predicted"/>